<dbReference type="Gene3D" id="3.40.50.150">
    <property type="entry name" value="Vaccinia Virus protein VP39"/>
    <property type="match status" value="1"/>
</dbReference>
<dbReference type="PANTHER" id="PTHR18895">
    <property type="entry name" value="HEMK METHYLTRANSFERASE"/>
    <property type="match status" value="1"/>
</dbReference>
<organism evidence="8 9">
    <name type="scientific">Campylobacter helveticus</name>
    <dbReference type="NCBI Taxonomy" id="28898"/>
    <lineage>
        <taxon>Bacteria</taxon>
        <taxon>Pseudomonadati</taxon>
        <taxon>Campylobacterota</taxon>
        <taxon>Epsilonproteobacteria</taxon>
        <taxon>Campylobacterales</taxon>
        <taxon>Campylobacteraceae</taxon>
        <taxon>Campylobacter</taxon>
    </lineage>
</organism>
<dbReference type="GO" id="GO:0032259">
    <property type="term" value="P:methylation"/>
    <property type="evidence" value="ECO:0007669"/>
    <property type="project" value="UniProtKB-KW"/>
</dbReference>
<protein>
    <recommendedName>
        <fullName evidence="1">peptide chain release factor N(5)-glutamine methyltransferase</fullName>
        <ecNumber evidence="1">2.1.1.297</ecNumber>
    </recommendedName>
</protein>
<evidence type="ECO:0000256" key="4">
    <source>
        <dbReference type="ARBA" id="ARBA00022691"/>
    </source>
</evidence>
<comment type="caution">
    <text evidence="8">The sequence shown here is derived from an EMBL/GenBank/DDBJ whole genome shotgun (WGS) entry which is preliminary data.</text>
</comment>
<dbReference type="InterPro" id="IPR050320">
    <property type="entry name" value="N5-glutamine_MTase"/>
</dbReference>
<evidence type="ECO:0000256" key="1">
    <source>
        <dbReference type="ARBA" id="ARBA00012771"/>
    </source>
</evidence>
<feature type="domain" description="Release factor glutamine methyltransferase N-terminal" evidence="7">
    <location>
        <begin position="8"/>
        <end position="65"/>
    </location>
</feature>
<dbReference type="GO" id="GO:0102559">
    <property type="term" value="F:peptide chain release factor N(5)-glutamine methyltransferase activity"/>
    <property type="evidence" value="ECO:0007669"/>
    <property type="project" value="UniProtKB-EC"/>
</dbReference>
<dbReference type="CDD" id="cd02440">
    <property type="entry name" value="AdoMet_MTases"/>
    <property type="match status" value="1"/>
</dbReference>
<dbReference type="EMBL" id="VDBS01000036">
    <property type="protein sequence ID" value="TNB57593.1"/>
    <property type="molecule type" value="Genomic_DNA"/>
</dbReference>
<dbReference type="PANTHER" id="PTHR18895:SF74">
    <property type="entry name" value="MTRF1L RELEASE FACTOR GLUTAMINE METHYLTRANSFERASE"/>
    <property type="match status" value="1"/>
</dbReference>
<evidence type="ECO:0000259" key="7">
    <source>
        <dbReference type="Pfam" id="PF17827"/>
    </source>
</evidence>
<evidence type="ECO:0000256" key="3">
    <source>
        <dbReference type="ARBA" id="ARBA00022679"/>
    </source>
</evidence>
<dbReference type="InterPro" id="IPR029063">
    <property type="entry name" value="SAM-dependent_MTases_sf"/>
</dbReference>
<dbReference type="Gene3D" id="1.10.8.10">
    <property type="entry name" value="DNA helicase RuvA subunit, C-terminal domain"/>
    <property type="match status" value="1"/>
</dbReference>
<dbReference type="InterPro" id="IPR007848">
    <property type="entry name" value="Small_mtfrase_dom"/>
</dbReference>
<reference evidence="8 9" key="1">
    <citation type="submission" date="2019-05" db="EMBL/GenBank/DDBJ databases">
        <title>Draft genomes of eight strains of Campylobacter helveticus isolated from cats and a dog in New Zealand.</title>
        <authorList>
            <person name="Bojanic K."/>
            <person name="Midwinter A.C."/>
            <person name="Biggs P.J."/>
            <person name="Acke E."/>
            <person name="Cornelius A.J."/>
            <person name="Marshall J.C."/>
        </authorList>
    </citation>
    <scope>NUCLEOTIDE SEQUENCE [LARGE SCALE GENOMIC DNA]</scope>
    <source>
        <strain evidence="8 9">ACP123b</strain>
    </source>
</reference>
<accession>A0AAX2UIR0</accession>
<dbReference type="RefSeq" id="WP_082200255.1">
    <property type="nucleotide sequence ID" value="NZ_CP020478.1"/>
</dbReference>
<dbReference type="Pfam" id="PF05175">
    <property type="entry name" value="MTS"/>
    <property type="match status" value="1"/>
</dbReference>
<evidence type="ECO:0000313" key="8">
    <source>
        <dbReference type="EMBL" id="TNB57593.1"/>
    </source>
</evidence>
<dbReference type="KEGG" id="chv:CHELV3228_1324"/>
<dbReference type="Pfam" id="PF17827">
    <property type="entry name" value="PrmC_N"/>
    <property type="match status" value="1"/>
</dbReference>
<dbReference type="InterPro" id="IPR040758">
    <property type="entry name" value="PrmC_N"/>
</dbReference>
<dbReference type="SUPFAM" id="SSF53335">
    <property type="entry name" value="S-adenosyl-L-methionine-dependent methyltransferases"/>
    <property type="match status" value="1"/>
</dbReference>
<gene>
    <name evidence="8" type="ORF">FDW42_04865</name>
</gene>
<dbReference type="PROSITE" id="PS00092">
    <property type="entry name" value="N6_MTASE"/>
    <property type="match status" value="1"/>
</dbReference>
<dbReference type="GO" id="GO:0003676">
    <property type="term" value="F:nucleic acid binding"/>
    <property type="evidence" value="ECO:0007669"/>
    <property type="project" value="InterPro"/>
</dbReference>
<keyword evidence="2 8" id="KW-0489">Methyltransferase</keyword>
<dbReference type="InterPro" id="IPR004556">
    <property type="entry name" value="HemK-like"/>
</dbReference>
<keyword evidence="4" id="KW-0949">S-adenosyl-L-methionine</keyword>
<keyword evidence="3" id="KW-0808">Transferase</keyword>
<dbReference type="AlphaFoldDB" id="A0AAX2UIR0"/>
<sequence>MKIKEALRLARLELDRHSNEAVFILCELLQKDKVWLFLNENFDFDEREYFELIRRFKEGEPYEYLFKKVDFYGLEFHIEKGVLIPRYDSEILLEKLLQLCQKEKPKSALEIGFGSGILSIILAKKCQFKIKACDINPLALNLALKNAQKHEVRHLIDFVLEDFENLSLKEGEFDLIFSNPPYIKNSYPLDKWVQNEPKNALFGGEKGYEILEKIIILAHKKRVKFLACEFGYDQKEILEEILSKYHFEVEFFKDENGFDRAFVAKRIEIS</sequence>
<evidence type="ECO:0000256" key="2">
    <source>
        <dbReference type="ARBA" id="ARBA00022603"/>
    </source>
</evidence>
<dbReference type="EC" id="2.1.1.297" evidence="1"/>
<evidence type="ECO:0000259" key="6">
    <source>
        <dbReference type="Pfam" id="PF05175"/>
    </source>
</evidence>
<dbReference type="NCBIfam" id="TIGR00536">
    <property type="entry name" value="hemK_fam"/>
    <property type="match status" value="1"/>
</dbReference>
<feature type="domain" description="Methyltransferase small" evidence="6">
    <location>
        <begin position="90"/>
        <end position="185"/>
    </location>
</feature>
<dbReference type="InterPro" id="IPR002052">
    <property type="entry name" value="DNA_methylase_N6_adenine_CS"/>
</dbReference>
<proteinExistence type="predicted"/>
<dbReference type="Proteomes" id="UP000306813">
    <property type="component" value="Unassembled WGS sequence"/>
</dbReference>
<evidence type="ECO:0000313" key="9">
    <source>
        <dbReference type="Proteomes" id="UP000306813"/>
    </source>
</evidence>
<name>A0AAX2UIR0_9BACT</name>
<evidence type="ECO:0000256" key="5">
    <source>
        <dbReference type="ARBA" id="ARBA00048391"/>
    </source>
</evidence>
<dbReference type="GeneID" id="52037229"/>
<comment type="catalytic activity">
    <reaction evidence="5">
        <text>L-glutaminyl-[peptide chain release factor] + S-adenosyl-L-methionine = N(5)-methyl-L-glutaminyl-[peptide chain release factor] + S-adenosyl-L-homocysteine + H(+)</text>
        <dbReference type="Rhea" id="RHEA:42896"/>
        <dbReference type="Rhea" id="RHEA-COMP:10271"/>
        <dbReference type="Rhea" id="RHEA-COMP:10272"/>
        <dbReference type="ChEBI" id="CHEBI:15378"/>
        <dbReference type="ChEBI" id="CHEBI:30011"/>
        <dbReference type="ChEBI" id="CHEBI:57856"/>
        <dbReference type="ChEBI" id="CHEBI:59789"/>
        <dbReference type="ChEBI" id="CHEBI:61891"/>
        <dbReference type="EC" id="2.1.1.297"/>
    </reaction>
</comment>